<evidence type="ECO:0000313" key="1">
    <source>
        <dbReference type="EMBL" id="QIG58261.1"/>
    </source>
</evidence>
<dbReference type="RefSeq" id="YP_010059359.1">
    <property type="nucleotide sequence ID" value="NC_054725.1"/>
</dbReference>
<dbReference type="GeneID" id="64766591"/>
<reference evidence="1 2" key="1">
    <citation type="submission" date="2020-01" db="EMBL/GenBank/DDBJ databases">
        <authorList>
            <person name="Alvaro L.E."/>
            <person name="Baker K.N."/>
            <person name="Baxter I.S."/>
            <person name="Brown M.R."/>
            <person name="Driscoll K.D."/>
            <person name="Elrubaie J.M."/>
            <person name="Feith S.L."/>
            <person name="Indihar D.F."/>
            <person name="Knoch V.T."/>
            <person name="Koirtyohann K.M."/>
            <person name="Kratz M.A."/>
            <person name="Lear A.H."/>
            <person name="Lindblom K.E."/>
            <person name="Marcus E.R."/>
            <person name="Murphy M.E."/>
            <person name="Sensor R."/>
            <person name="Sherman S.J."/>
            <person name="Swift V.R."/>
            <person name="White K.E."/>
            <person name="Wills S.J."/>
            <person name="Gatt S.M."/>
            <person name="Lohbauer S.A."/>
            <person name="Power T.R."/>
            <person name="Rosales K.A."/>
            <person name="Sisson B.M."/>
            <person name="Isern S."/>
            <person name="Michael S.F."/>
            <person name="Sunnen C.N."/>
            <person name="Garlena R.A."/>
            <person name="Russell D.A."/>
            <person name="Pope W.H."/>
            <person name="Jacobs-Sera D."/>
            <person name="Hatfull G.F."/>
        </authorList>
    </citation>
    <scope>NUCLEOTIDE SEQUENCE [LARGE SCALE GENOMIC DNA]</scope>
</reference>
<proteinExistence type="predicted"/>
<organism evidence="1 2">
    <name type="scientific">Gordonia phage Skog</name>
    <dbReference type="NCBI Taxonomy" id="2704033"/>
    <lineage>
        <taxon>Viruses</taxon>
        <taxon>Duplodnaviria</taxon>
        <taxon>Heunggongvirae</taxon>
        <taxon>Uroviricota</taxon>
        <taxon>Caudoviricetes</taxon>
        <taxon>Skogvirus</taxon>
        <taxon>Skogvirus Skog</taxon>
    </lineage>
</organism>
<accession>A0A6G6XJH5</accession>
<dbReference type="Proteomes" id="UP000503093">
    <property type="component" value="Segment"/>
</dbReference>
<keyword evidence="2" id="KW-1185">Reference proteome</keyword>
<gene>
    <name evidence="1" type="primary">110</name>
    <name evidence="1" type="ORF">SEA_SKOG_109</name>
</gene>
<name>A0A6G6XJH5_9CAUD</name>
<evidence type="ECO:0000313" key="2">
    <source>
        <dbReference type="Proteomes" id="UP000503093"/>
    </source>
</evidence>
<dbReference type="EMBL" id="MN908687">
    <property type="protein sequence ID" value="QIG58261.1"/>
    <property type="molecule type" value="Genomic_DNA"/>
</dbReference>
<sequence>MTSPTSNPSDQLTATESNALKWVLLCKSLGIDPLKSTPDALSHELFSRRSGIAVRPESRG</sequence>
<dbReference type="KEGG" id="vg:64766591"/>
<protein>
    <submittedName>
        <fullName evidence="1">Uncharacterized protein</fullName>
    </submittedName>
</protein>